<comment type="caution">
    <text evidence="2">The sequence shown here is derived from an EMBL/GenBank/DDBJ whole genome shotgun (WGS) entry which is preliminary data.</text>
</comment>
<evidence type="ECO:0000313" key="3">
    <source>
        <dbReference type="Proteomes" id="UP001228049"/>
    </source>
</evidence>
<keyword evidence="3" id="KW-1185">Reference proteome</keyword>
<protein>
    <submittedName>
        <fullName evidence="2">Transcription factor</fullName>
    </submittedName>
</protein>
<evidence type="ECO:0000313" key="2">
    <source>
        <dbReference type="EMBL" id="KAK1894587.1"/>
    </source>
</evidence>
<organism evidence="2 3">
    <name type="scientific">Dissostichus eleginoides</name>
    <name type="common">Patagonian toothfish</name>
    <name type="synonym">Dissostichus amissus</name>
    <dbReference type="NCBI Taxonomy" id="100907"/>
    <lineage>
        <taxon>Eukaryota</taxon>
        <taxon>Metazoa</taxon>
        <taxon>Chordata</taxon>
        <taxon>Craniata</taxon>
        <taxon>Vertebrata</taxon>
        <taxon>Euteleostomi</taxon>
        <taxon>Actinopterygii</taxon>
        <taxon>Neopterygii</taxon>
        <taxon>Teleostei</taxon>
        <taxon>Neoteleostei</taxon>
        <taxon>Acanthomorphata</taxon>
        <taxon>Eupercaria</taxon>
        <taxon>Perciformes</taxon>
        <taxon>Notothenioidei</taxon>
        <taxon>Nototheniidae</taxon>
        <taxon>Dissostichus</taxon>
    </lineage>
</organism>
<reference evidence="2" key="1">
    <citation type="submission" date="2023-04" db="EMBL/GenBank/DDBJ databases">
        <title>Chromosome-level genome of Chaenocephalus aceratus.</title>
        <authorList>
            <person name="Park H."/>
        </authorList>
    </citation>
    <scope>NUCLEOTIDE SEQUENCE</scope>
    <source>
        <strain evidence="2">DE</strain>
        <tissue evidence="2">Muscle</tissue>
    </source>
</reference>
<dbReference type="Proteomes" id="UP001228049">
    <property type="component" value="Unassembled WGS sequence"/>
</dbReference>
<dbReference type="EMBL" id="JASDAP010000011">
    <property type="protein sequence ID" value="KAK1894587.1"/>
    <property type="molecule type" value="Genomic_DNA"/>
</dbReference>
<name>A0AAD9C4Y2_DISEL</name>
<feature type="non-terminal residue" evidence="2">
    <location>
        <position position="1"/>
    </location>
</feature>
<sequence>SFKYPCDYYPLPVGLICGDEGERRMGKTGTFMAELGAISPPCARPCSTSSHVTAPEPGLGVGGRGEPSNRWDTCLVSETELLSDRDDLRTEIHLSWTSEE</sequence>
<feature type="region of interest" description="Disordered" evidence="1">
    <location>
        <begin position="46"/>
        <end position="67"/>
    </location>
</feature>
<feature type="non-terminal residue" evidence="2">
    <location>
        <position position="100"/>
    </location>
</feature>
<gene>
    <name evidence="2" type="ORF">KUDE01_020045</name>
</gene>
<evidence type="ECO:0000256" key="1">
    <source>
        <dbReference type="SAM" id="MobiDB-lite"/>
    </source>
</evidence>
<accession>A0AAD9C4Y2</accession>
<proteinExistence type="predicted"/>
<dbReference type="AlphaFoldDB" id="A0AAD9C4Y2"/>